<feature type="transmembrane region" description="Helical" evidence="1">
    <location>
        <begin position="73"/>
        <end position="91"/>
    </location>
</feature>
<dbReference type="Pfam" id="PF20444">
    <property type="entry name" value="DUF6703"/>
    <property type="match status" value="1"/>
</dbReference>
<sequence>MSSLRESFERASLPAVSWLSGLPRFVPFLAVLALLVAGVLLPPPGWLLVAVVVLLLAWILALAWPRLTGVERLMRVAVIGLVVAVLVTQAFPRA</sequence>
<proteinExistence type="predicted"/>
<evidence type="ECO:0000313" key="2">
    <source>
        <dbReference type="EMBL" id="PKW28211.1"/>
    </source>
</evidence>
<keyword evidence="3" id="KW-1185">Reference proteome</keyword>
<dbReference type="InterPro" id="IPR046549">
    <property type="entry name" value="DUF6703"/>
</dbReference>
<organism evidence="2 3">
    <name type="scientific">Phycicoccus duodecadis</name>
    <dbReference type="NCBI Taxonomy" id="173053"/>
    <lineage>
        <taxon>Bacteria</taxon>
        <taxon>Bacillati</taxon>
        <taxon>Actinomycetota</taxon>
        <taxon>Actinomycetes</taxon>
        <taxon>Micrococcales</taxon>
        <taxon>Intrasporangiaceae</taxon>
        <taxon>Phycicoccus</taxon>
    </lineage>
</organism>
<name>A0A2N3YMW8_9MICO</name>
<dbReference type="Proteomes" id="UP000233781">
    <property type="component" value="Unassembled WGS sequence"/>
</dbReference>
<dbReference type="AlphaFoldDB" id="A0A2N3YMW8"/>
<feature type="transmembrane region" description="Helical" evidence="1">
    <location>
        <begin position="46"/>
        <end position="64"/>
    </location>
</feature>
<gene>
    <name evidence="2" type="ORF">ATL31_3069</name>
</gene>
<keyword evidence="1" id="KW-0472">Membrane</keyword>
<reference evidence="2 3" key="1">
    <citation type="submission" date="2017-12" db="EMBL/GenBank/DDBJ databases">
        <title>Sequencing the genomes of 1000 Actinobacteria strains.</title>
        <authorList>
            <person name="Klenk H.-P."/>
        </authorList>
    </citation>
    <scope>NUCLEOTIDE SEQUENCE [LARGE SCALE GENOMIC DNA]</scope>
    <source>
        <strain evidence="2 3">DSM 12806</strain>
    </source>
</reference>
<keyword evidence="1" id="KW-1133">Transmembrane helix</keyword>
<evidence type="ECO:0000313" key="3">
    <source>
        <dbReference type="Proteomes" id="UP000233781"/>
    </source>
</evidence>
<comment type="caution">
    <text evidence="2">The sequence shown here is derived from an EMBL/GenBank/DDBJ whole genome shotgun (WGS) entry which is preliminary data.</text>
</comment>
<keyword evidence="1" id="KW-0812">Transmembrane</keyword>
<dbReference type="EMBL" id="PJNE01000001">
    <property type="protein sequence ID" value="PKW28211.1"/>
    <property type="molecule type" value="Genomic_DNA"/>
</dbReference>
<feature type="transmembrane region" description="Helical" evidence="1">
    <location>
        <begin position="21"/>
        <end position="40"/>
    </location>
</feature>
<accession>A0A2N3YMW8</accession>
<evidence type="ECO:0000256" key="1">
    <source>
        <dbReference type="SAM" id="Phobius"/>
    </source>
</evidence>
<protein>
    <submittedName>
        <fullName evidence="2">Uncharacterized protein</fullName>
    </submittedName>
</protein>